<dbReference type="SUPFAM" id="SSF53474">
    <property type="entry name" value="alpha/beta-Hydrolases"/>
    <property type="match status" value="1"/>
</dbReference>
<dbReference type="Gene3D" id="3.40.50.1460">
    <property type="match status" value="1"/>
</dbReference>
<name>A0A846HFU4_9CYAN</name>
<dbReference type="InterPro" id="IPR011600">
    <property type="entry name" value="Pept_C14_caspase"/>
</dbReference>
<dbReference type="Gene3D" id="3.40.50.1820">
    <property type="entry name" value="alpha/beta hydrolase"/>
    <property type="match status" value="1"/>
</dbReference>
<dbReference type="Proteomes" id="UP000031549">
    <property type="component" value="Unassembled WGS sequence"/>
</dbReference>
<proteinExistence type="predicted"/>
<evidence type="ECO:0000256" key="1">
    <source>
        <dbReference type="SAM" id="MobiDB-lite"/>
    </source>
</evidence>
<dbReference type="InterPro" id="IPR029058">
    <property type="entry name" value="AB_hydrolase_fold"/>
</dbReference>
<feature type="domain" description="Peptidase C14 caspase" evidence="3">
    <location>
        <begin position="6"/>
        <end position="291"/>
    </location>
</feature>
<protein>
    <submittedName>
        <fullName evidence="5">Peptidase C14 caspase catalytic subunit p20</fullName>
    </submittedName>
</protein>
<comment type="caution">
    <text evidence="5">The sequence shown here is derived from an EMBL/GenBank/DDBJ whole genome shotgun (WGS) entry which is preliminary data.</text>
</comment>
<dbReference type="AlphaFoldDB" id="A0A846HFU4"/>
<dbReference type="RefSeq" id="WP_039748473.1">
    <property type="nucleotide sequence ID" value="NZ_JTCM02000090.1"/>
</dbReference>
<dbReference type="GO" id="GO:0006508">
    <property type="term" value="P:proteolysis"/>
    <property type="evidence" value="ECO:0007669"/>
    <property type="project" value="InterPro"/>
</dbReference>
<dbReference type="Pfam" id="PF00656">
    <property type="entry name" value="Peptidase_C14"/>
    <property type="match status" value="1"/>
</dbReference>
<organism evidence="5 6">
    <name type="scientific">Hassallia byssoidea VB512170</name>
    <dbReference type="NCBI Taxonomy" id="1304833"/>
    <lineage>
        <taxon>Bacteria</taxon>
        <taxon>Bacillati</taxon>
        <taxon>Cyanobacteriota</taxon>
        <taxon>Cyanophyceae</taxon>
        <taxon>Nostocales</taxon>
        <taxon>Tolypothrichaceae</taxon>
        <taxon>Hassallia</taxon>
    </lineage>
</organism>
<gene>
    <name evidence="5" type="ORF">PI95_026380</name>
</gene>
<accession>A0A846HFU4</accession>
<dbReference type="GO" id="GO:0004197">
    <property type="term" value="F:cysteine-type endopeptidase activity"/>
    <property type="evidence" value="ECO:0007669"/>
    <property type="project" value="InterPro"/>
</dbReference>
<dbReference type="InterPro" id="IPR050452">
    <property type="entry name" value="Metacaspase"/>
</dbReference>
<keyword evidence="2" id="KW-0812">Transmembrane</keyword>
<keyword evidence="2" id="KW-1133">Transmembrane helix</keyword>
<dbReference type="PANTHER" id="PTHR48104">
    <property type="entry name" value="METACASPASE-4"/>
    <property type="match status" value="1"/>
</dbReference>
<keyword evidence="2" id="KW-0472">Membrane</keyword>
<feature type="region of interest" description="Disordered" evidence="1">
    <location>
        <begin position="1255"/>
        <end position="1275"/>
    </location>
</feature>
<evidence type="ECO:0000313" key="6">
    <source>
        <dbReference type="Proteomes" id="UP000031549"/>
    </source>
</evidence>
<dbReference type="GO" id="GO:0005737">
    <property type="term" value="C:cytoplasm"/>
    <property type="evidence" value="ECO:0007669"/>
    <property type="project" value="TreeGrafter"/>
</dbReference>
<evidence type="ECO:0000259" key="3">
    <source>
        <dbReference type="Pfam" id="PF00656"/>
    </source>
</evidence>
<feature type="domain" description="DUF7379" evidence="4">
    <location>
        <begin position="907"/>
        <end position="1028"/>
    </location>
</feature>
<dbReference type="Pfam" id="PF24096">
    <property type="entry name" value="DUF7379"/>
    <property type="match status" value="1"/>
</dbReference>
<sequence>MANNIYALLVGIDEYDPTSTQQVPSLKGCVNDIKAVEAYLRDRLTLDGKWQLVEPTNQSWILTNEQATRQAVIDGFLQHLCKADSEDVVLFYYAGHGAQEKAPQEFWHLEADHLDESLVCYDSRTENSRDLADKEIAYLISKVAENNPHVVIILDCCHSGSGTRDLSPEIRVRRSPVDSRERPLSSFIFAEDTTALNELLNSSRSLDAKTTGVTLPKGKHVMFSACRDYELAKEYKGEDGQPRGAFSYFLLQTLQRTNNSITYRDLARNLNALVSGKVKEQSPQVEATDSKDLDQPFLGGAIKERPNYFTLTRSQNDNSWVIDAGAISGIPKPSKDGETLLAIFPAASTPEQLTKLDQALGEAQVMQVLPQKSKVKIISGSDRLSPTETYWAIVTNIPLPPLKIYIRSEDSEKAGLELVKQALQTSAPNSKPSLYVSAVEDPKEADYDLLIRGGQYCITQPSDQRPLIAPIPENSTQANYTSENAHEVVHRLEHIARWTNILELSTPATSSVKTDDVEMEISVLSGRQQTSLSGDEKIASEMRLEYTYENDEWVKPTIQIKLTNNSKKPLYCNVLDLAESYSISSNLLDEFQASSFKLAPKGSENSNTLESGNLELVIRDEYLALGITEYKDIFKLIVSTSEFDASLLQQDGLNPPSPTRSLGRGGTLDRLMAGVNSREAVRAEGSYDNWMTKEVSITIVCPQEAIAIQSNSSTALQNGVVEVQAHPSLQAKVNLTTVPQASRDLGNLILPAILRQQPRITESFQFTTSRGSDPGLSALELSDVADHTVVTPDAPLKLLVDTQLAENEHLLPFAYDGQFFLPLGRGSRFSDGKTEITLERLPKPTVSSRSIHGSIRIFFEKVVSQKLGSQFEYPILAIAEVGEKDKVTYEKDKEIIKARVAQSKKIILYIHGIVGDTASMVPSVNKAFAEVDGKLLSIKERYDVVLAFDYENIQTTIQENAKFLGERLQEIGLGANHGKQLHIVAHSMGGLVSRWFIERQGGNQVVQHLVMLGTPNAGSPWPSIQDWVFTALGIGLNQLSAIVWPTKIVAELLKVLENNDKSLEQMQPDSPILKELAENPDPGVPYTIIAGDRSVMATAATLQADKQINPLKQLMDRMFGSSVNKVVDMAFFSQPNDIAVTLTSIKSVNSKRSPQPRILPPDAACDHLTYFTHPAGLAALSRALYESPHENQPPAASATTANVLIIEPKGNTTPKPAETSSQTQNPLLISSAIITAIALFIASVAVSILWNRFPQPQPTSQTRNSQTVAVNQHSL</sequence>
<evidence type="ECO:0000313" key="5">
    <source>
        <dbReference type="EMBL" id="NEU75983.1"/>
    </source>
</evidence>
<feature type="transmembrane region" description="Helical" evidence="2">
    <location>
        <begin position="1227"/>
        <end position="1250"/>
    </location>
</feature>
<dbReference type="PANTHER" id="PTHR48104:SF30">
    <property type="entry name" value="METACASPASE-1"/>
    <property type="match status" value="1"/>
</dbReference>
<feature type="compositionally biased region" description="Polar residues" evidence="1">
    <location>
        <begin position="1258"/>
        <end position="1275"/>
    </location>
</feature>
<reference evidence="5 6" key="1">
    <citation type="journal article" date="2015" name="Genome Announc.">
        <title>Draft Genome Sequence of Cyanobacterium Hassallia byssoidea Strain VB512170, Isolated from Monuments in India.</title>
        <authorList>
            <person name="Singh D."/>
            <person name="Chandrababunaidu M.M."/>
            <person name="Panda A."/>
            <person name="Sen D."/>
            <person name="Bhattacharyya S."/>
            <person name="Adhikary S.P."/>
            <person name="Tripathy S."/>
        </authorList>
    </citation>
    <scope>NUCLEOTIDE SEQUENCE [LARGE SCALE GENOMIC DNA]</scope>
    <source>
        <strain evidence="5 6">VB512170</strain>
    </source>
</reference>
<dbReference type="InterPro" id="IPR055803">
    <property type="entry name" value="DUF7379"/>
</dbReference>
<dbReference type="EMBL" id="JTCM02000090">
    <property type="protein sequence ID" value="NEU75983.1"/>
    <property type="molecule type" value="Genomic_DNA"/>
</dbReference>
<evidence type="ECO:0000259" key="4">
    <source>
        <dbReference type="Pfam" id="PF24096"/>
    </source>
</evidence>
<keyword evidence="6" id="KW-1185">Reference proteome</keyword>
<evidence type="ECO:0000256" key="2">
    <source>
        <dbReference type="SAM" id="Phobius"/>
    </source>
</evidence>